<comment type="similarity">
    <text evidence="1 3">Belongs to the short-chain dehydrogenases/reductases (SDR) family.</text>
</comment>
<evidence type="ECO:0000313" key="4">
    <source>
        <dbReference type="EMBL" id="CAL8100318.1"/>
    </source>
</evidence>
<dbReference type="Gene3D" id="3.40.50.720">
    <property type="entry name" value="NAD(P)-binding Rossmann-like Domain"/>
    <property type="match status" value="1"/>
</dbReference>
<evidence type="ECO:0000256" key="1">
    <source>
        <dbReference type="ARBA" id="ARBA00006484"/>
    </source>
</evidence>
<reference evidence="4 5" key="1">
    <citation type="submission" date="2024-08" db="EMBL/GenBank/DDBJ databases">
        <authorList>
            <person name="Cucini C."/>
            <person name="Frati F."/>
        </authorList>
    </citation>
    <scope>NUCLEOTIDE SEQUENCE [LARGE SCALE GENOMIC DNA]</scope>
</reference>
<dbReference type="PRINTS" id="PR00080">
    <property type="entry name" value="SDRFAMILY"/>
</dbReference>
<dbReference type="PANTHER" id="PTHR24322">
    <property type="entry name" value="PKSB"/>
    <property type="match status" value="1"/>
</dbReference>
<gene>
    <name evidence="4" type="ORF">ODALV1_LOCUS10503</name>
</gene>
<evidence type="ECO:0000313" key="5">
    <source>
        <dbReference type="Proteomes" id="UP001642540"/>
    </source>
</evidence>
<keyword evidence="2" id="KW-0560">Oxidoreductase</keyword>
<dbReference type="Pfam" id="PF00106">
    <property type="entry name" value="adh_short"/>
    <property type="match status" value="1"/>
</dbReference>
<dbReference type="SUPFAM" id="SSF51735">
    <property type="entry name" value="NAD(P)-binding Rossmann-fold domains"/>
    <property type="match status" value="1"/>
</dbReference>
<dbReference type="EMBL" id="CAXLJM020000032">
    <property type="protein sequence ID" value="CAL8100318.1"/>
    <property type="molecule type" value="Genomic_DNA"/>
</dbReference>
<evidence type="ECO:0000256" key="3">
    <source>
        <dbReference type="RuleBase" id="RU000363"/>
    </source>
</evidence>
<comment type="caution">
    <text evidence="4">The sequence shown here is derived from an EMBL/GenBank/DDBJ whole genome shotgun (WGS) entry which is preliminary data.</text>
</comment>
<keyword evidence="5" id="KW-1185">Reference proteome</keyword>
<dbReference type="Proteomes" id="UP001642540">
    <property type="component" value="Unassembled WGS sequence"/>
</dbReference>
<organism evidence="4 5">
    <name type="scientific">Orchesella dallaii</name>
    <dbReference type="NCBI Taxonomy" id="48710"/>
    <lineage>
        <taxon>Eukaryota</taxon>
        <taxon>Metazoa</taxon>
        <taxon>Ecdysozoa</taxon>
        <taxon>Arthropoda</taxon>
        <taxon>Hexapoda</taxon>
        <taxon>Collembola</taxon>
        <taxon>Entomobryomorpha</taxon>
        <taxon>Entomobryoidea</taxon>
        <taxon>Orchesellidae</taxon>
        <taxon>Orchesellinae</taxon>
        <taxon>Orchesella</taxon>
    </lineage>
</organism>
<proteinExistence type="inferred from homology"/>
<evidence type="ECO:0008006" key="6">
    <source>
        <dbReference type="Google" id="ProtNLM"/>
    </source>
</evidence>
<protein>
    <recommendedName>
        <fullName evidence="6">Estradiol 17-beta-dehydrogenase 11</fullName>
    </recommendedName>
</protein>
<dbReference type="PRINTS" id="PR00081">
    <property type="entry name" value="GDHRDH"/>
</dbReference>
<dbReference type="PANTHER" id="PTHR24322:SF736">
    <property type="entry name" value="RETINOL DEHYDROGENASE 10"/>
    <property type="match status" value="1"/>
</dbReference>
<evidence type="ECO:0000256" key="2">
    <source>
        <dbReference type="ARBA" id="ARBA00023002"/>
    </source>
</evidence>
<dbReference type="InterPro" id="IPR036291">
    <property type="entry name" value="NAD(P)-bd_dom_sf"/>
</dbReference>
<name>A0ABP1QIW1_9HEXA</name>
<accession>A0ABP1QIW1</accession>
<dbReference type="InterPro" id="IPR002347">
    <property type="entry name" value="SDR_fam"/>
</dbReference>
<sequence>MDYQELALRILASINVFLRLIYWYLEALFRQFVPPPMKPIDGETIVVTGAAGGIGKEICRHLVRSSANIKLVLWDLNLRDLEKLAEELKKNGKGVKVFPFAVDISTRENIEAASKLVKDTVGPVSIVFNNAGIAPTGNFLQLTNDQIEKTIDINLMSHFWILREMLPDMVSKNHGRIINICSMGGLKAAPLSFPYFAAKFAVNGYTETLKLELDMFKMDGIKVSTVYPYFVQTPLIKTLTTDKEKIRQMPGPFQKFLEPAEVGRKIVDGMRREYEYIYLPASIPILTFIDYLVPMKLRKQIQSHHSTSFVYKDAEEQKMFNSPFLVTNPANQMDKKEE</sequence>